<feature type="region of interest" description="Disordered" evidence="1">
    <location>
        <begin position="46"/>
        <end position="65"/>
    </location>
</feature>
<sequence>MNSDSNAMDPRSGGQAHADSGGAASRKPYHAPVLLVYGDIRTLTQSLNTGNADGMGGAAMQSTHL</sequence>
<dbReference type="Proteomes" id="UP000651050">
    <property type="component" value="Unassembled WGS sequence"/>
</dbReference>
<evidence type="ECO:0000256" key="1">
    <source>
        <dbReference type="SAM" id="MobiDB-lite"/>
    </source>
</evidence>
<evidence type="ECO:0000313" key="2">
    <source>
        <dbReference type="EMBL" id="MBG9389082.1"/>
    </source>
</evidence>
<dbReference type="EMBL" id="JADWYS010000001">
    <property type="protein sequence ID" value="MBG9389082.1"/>
    <property type="molecule type" value="Genomic_DNA"/>
</dbReference>
<gene>
    <name evidence="2" type="ORF">I5803_13685</name>
</gene>
<accession>A0A931H5Z0</accession>
<dbReference type="RefSeq" id="WP_196986898.1">
    <property type="nucleotide sequence ID" value="NZ_JADWYS010000001.1"/>
</dbReference>
<name>A0A931H5Z0_9BURK</name>
<feature type="region of interest" description="Disordered" evidence="1">
    <location>
        <begin position="1"/>
        <end position="27"/>
    </location>
</feature>
<evidence type="ECO:0008006" key="4">
    <source>
        <dbReference type="Google" id="ProtNLM"/>
    </source>
</evidence>
<protein>
    <recommendedName>
        <fullName evidence="4">Lasso RiPP family leader peptide-containing protein</fullName>
    </recommendedName>
</protein>
<dbReference type="AlphaFoldDB" id="A0A931H5Z0"/>
<comment type="caution">
    <text evidence="2">The sequence shown here is derived from an EMBL/GenBank/DDBJ whole genome shotgun (WGS) entry which is preliminary data.</text>
</comment>
<evidence type="ECO:0000313" key="3">
    <source>
        <dbReference type="Proteomes" id="UP000651050"/>
    </source>
</evidence>
<organism evidence="2 3">
    <name type="scientific">Caenimonas aquaedulcis</name>
    <dbReference type="NCBI Taxonomy" id="2793270"/>
    <lineage>
        <taxon>Bacteria</taxon>
        <taxon>Pseudomonadati</taxon>
        <taxon>Pseudomonadota</taxon>
        <taxon>Betaproteobacteria</taxon>
        <taxon>Burkholderiales</taxon>
        <taxon>Comamonadaceae</taxon>
        <taxon>Caenimonas</taxon>
    </lineage>
</organism>
<reference evidence="2" key="1">
    <citation type="submission" date="2020-11" db="EMBL/GenBank/DDBJ databases">
        <title>Bacterial whole genome sequence for Caenimonas sp. DR4.4.</title>
        <authorList>
            <person name="Le V."/>
            <person name="Ko S.-R."/>
            <person name="Ahn C.-Y."/>
            <person name="Oh H.-M."/>
        </authorList>
    </citation>
    <scope>NUCLEOTIDE SEQUENCE</scope>
    <source>
        <strain evidence="2">DR4.4</strain>
    </source>
</reference>
<proteinExistence type="predicted"/>
<keyword evidence="3" id="KW-1185">Reference proteome</keyword>